<dbReference type="InterPro" id="IPR051540">
    <property type="entry name" value="S-2-haloacid_dehalogenase"/>
</dbReference>
<dbReference type="InterPro" id="IPR006328">
    <property type="entry name" value="2-HAD"/>
</dbReference>
<dbReference type="PRINTS" id="PR00413">
    <property type="entry name" value="HADHALOGNASE"/>
</dbReference>
<dbReference type="InterPro" id="IPR023198">
    <property type="entry name" value="PGP-like_dom2"/>
</dbReference>
<name>A0A9P8V5N6_9PEZI</name>
<keyword evidence="2" id="KW-0378">Hydrolase</keyword>
<evidence type="ECO:0000256" key="1">
    <source>
        <dbReference type="ARBA" id="ARBA00008106"/>
    </source>
</evidence>
<keyword evidence="4" id="KW-1185">Reference proteome</keyword>
<comment type="similarity">
    <text evidence="1">Belongs to the HAD-like hydrolase superfamily. S-2-haloalkanoic acid dehalogenase family.</text>
</comment>
<gene>
    <name evidence="3" type="ORF">F5X68DRAFT_245500</name>
</gene>
<evidence type="ECO:0000256" key="2">
    <source>
        <dbReference type="ARBA" id="ARBA00022801"/>
    </source>
</evidence>
<dbReference type="SFLD" id="SFLDS00003">
    <property type="entry name" value="Haloacid_Dehalogenase"/>
    <property type="match status" value="1"/>
</dbReference>
<proteinExistence type="inferred from homology"/>
<dbReference type="InterPro" id="IPR006439">
    <property type="entry name" value="HAD-SF_hydro_IA"/>
</dbReference>
<dbReference type="PANTHER" id="PTHR43316:SF3">
    <property type="entry name" value="HALOACID DEHALOGENASE, TYPE II (AFU_ORTHOLOGUE AFUA_2G07750)-RELATED"/>
    <property type="match status" value="1"/>
</dbReference>
<dbReference type="NCBIfam" id="TIGR01493">
    <property type="entry name" value="HAD-SF-IA-v2"/>
    <property type="match status" value="1"/>
</dbReference>
<accession>A0A9P8V5N6</accession>
<dbReference type="OrthoDB" id="3256520at2759"/>
<dbReference type="InterPro" id="IPR023214">
    <property type="entry name" value="HAD_sf"/>
</dbReference>
<dbReference type="NCBIfam" id="TIGR01428">
    <property type="entry name" value="HAD_type_II"/>
    <property type="match status" value="1"/>
</dbReference>
<dbReference type="SFLD" id="SFLDG01129">
    <property type="entry name" value="C1.5:_HAD__Beta-PGM__Phosphata"/>
    <property type="match status" value="1"/>
</dbReference>
<reference evidence="3" key="1">
    <citation type="journal article" date="2021" name="Nat. Commun.">
        <title>Genetic determinants of endophytism in the Arabidopsis root mycobiome.</title>
        <authorList>
            <person name="Mesny F."/>
            <person name="Miyauchi S."/>
            <person name="Thiergart T."/>
            <person name="Pickel B."/>
            <person name="Atanasova L."/>
            <person name="Karlsson M."/>
            <person name="Huettel B."/>
            <person name="Barry K.W."/>
            <person name="Haridas S."/>
            <person name="Chen C."/>
            <person name="Bauer D."/>
            <person name="Andreopoulos W."/>
            <person name="Pangilinan J."/>
            <person name="LaButti K."/>
            <person name="Riley R."/>
            <person name="Lipzen A."/>
            <person name="Clum A."/>
            <person name="Drula E."/>
            <person name="Henrissat B."/>
            <person name="Kohler A."/>
            <person name="Grigoriev I.V."/>
            <person name="Martin F.M."/>
            <person name="Hacquard S."/>
        </authorList>
    </citation>
    <scope>NUCLEOTIDE SEQUENCE</scope>
    <source>
        <strain evidence="3">MPI-SDFR-AT-0117</strain>
    </source>
</reference>
<dbReference type="Proteomes" id="UP000770015">
    <property type="component" value="Unassembled WGS sequence"/>
</dbReference>
<dbReference type="GO" id="GO:0019120">
    <property type="term" value="F:hydrolase activity, acting on acid halide bonds, in C-halide compounds"/>
    <property type="evidence" value="ECO:0007669"/>
    <property type="project" value="InterPro"/>
</dbReference>
<dbReference type="EMBL" id="JAGSXJ010000022">
    <property type="protein sequence ID" value="KAH6677789.1"/>
    <property type="molecule type" value="Genomic_DNA"/>
</dbReference>
<comment type="caution">
    <text evidence="3">The sequence shown here is derived from an EMBL/GenBank/DDBJ whole genome shotgun (WGS) entry which is preliminary data.</text>
</comment>
<dbReference type="AlphaFoldDB" id="A0A9P8V5N6"/>
<protein>
    <submittedName>
        <fullName evidence="3">Haloacid dehalogenase</fullName>
    </submittedName>
</protein>
<organism evidence="3 4">
    <name type="scientific">Plectosphaerella plurivora</name>
    <dbReference type="NCBI Taxonomy" id="936078"/>
    <lineage>
        <taxon>Eukaryota</taxon>
        <taxon>Fungi</taxon>
        <taxon>Dikarya</taxon>
        <taxon>Ascomycota</taxon>
        <taxon>Pezizomycotina</taxon>
        <taxon>Sordariomycetes</taxon>
        <taxon>Hypocreomycetidae</taxon>
        <taxon>Glomerellales</taxon>
        <taxon>Plectosphaerellaceae</taxon>
        <taxon>Plectosphaerella</taxon>
    </lineage>
</organism>
<evidence type="ECO:0000313" key="4">
    <source>
        <dbReference type="Proteomes" id="UP000770015"/>
    </source>
</evidence>
<evidence type="ECO:0000313" key="3">
    <source>
        <dbReference type="EMBL" id="KAH6677789.1"/>
    </source>
</evidence>
<dbReference type="SUPFAM" id="SSF56784">
    <property type="entry name" value="HAD-like"/>
    <property type="match status" value="1"/>
</dbReference>
<sequence>MSSQKTVIAFDLYGTLLSTESIARALGEIYGEDAAPGLAAQWRRYQLEYTWRANSMNIYRPFSEMTRAALRHAVAEKKLTLSDDVEERLMREYDGLDTFPEIPAALERLGRESNVEAYIFSNGTHAMVSASVATSKVLSAEGGFREPGRLITVEPVEAFKPDPRTYRHLARTTGATEGNLEGIWLVSSNPFDALGAVAAGLSSAWIDRGGIGWVDALGGSMGMKPTIIAGGVDEAIEAILTKVGR</sequence>
<dbReference type="Gene3D" id="1.10.150.240">
    <property type="entry name" value="Putative phosphatase, domain 2"/>
    <property type="match status" value="1"/>
</dbReference>
<dbReference type="Gene3D" id="3.40.50.1000">
    <property type="entry name" value="HAD superfamily/HAD-like"/>
    <property type="match status" value="1"/>
</dbReference>
<dbReference type="GO" id="GO:0016791">
    <property type="term" value="F:phosphatase activity"/>
    <property type="evidence" value="ECO:0007669"/>
    <property type="project" value="UniProtKB-ARBA"/>
</dbReference>
<dbReference type="Pfam" id="PF00702">
    <property type="entry name" value="Hydrolase"/>
    <property type="match status" value="1"/>
</dbReference>
<dbReference type="PANTHER" id="PTHR43316">
    <property type="entry name" value="HYDROLASE, HALOACID DELAHOGENASE-RELATED"/>
    <property type="match status" value="1"/>
</dbReference>
<dbReference type="InterPro" id="IPR036412">
    <property type="entry name" value="HAD-like_sf"/>
</dbReference>